<organism evidence="2 3">
    <name type="scientific">Xylophilus rhododendri</name>
    <dbReference type="NCBI Taxonomy" id="2697032"/>
    <lineage>
        <taxon>Bacteria</taxon>
        <taxon>Pseudomonadati</taxon>
        <taxon>Pseudomonadota</taxon>
        <taxon>Betaproteobacteria</taxon>
        <taxon>Burkholderiales</taxon>
        <taxon>Xylophilus</taxon>
    </lineage>
</organism>
<evidence type="ECO:0000313" key="3">
    <source>
        <dbReference type="Proteomes" id="UP000464787"/>
    </source>
</evidence>
<dbReference type="KEGG" id="xyk:GT347_23130"/>
<dbReference type="AlphaFoldDB" id="A0A857JC07"/>
<dbReference type="Proteomes" id="UP000464787">
    <property type="component" value="Chromosome"/>
</dbReference>
<keyword evidence="3" id="KW-1185">Reference proteome</keyword>
<dbReference type="InterPro" id="IPR042204">
    <property type="entry name" value="2Fe-2S-bd_N"/>
</dbReference>
<protein>
    <submittedName>
        <fullName evidence="2">(2Fe-2S)-binding protein</fullName>
    </submittedName>
</protein>
<dbReference type="SUPFAM" id="SSF54292">
    <property type="entry name" value="2Fe-2S ferredoxin-like"/>
    <property type="match status" value="1"/>
</dbReference>
<dbReference type="RefSeq" id="WP_160554430.1">
    <property type="nucleotide sequence ID" value="NZ_CP047650.1"/>
</dbReference>
<gene>
    <name evidence="2" type="ORF">GT347_23130</name>
</gene>
<dbReference type="EMBL" id="CP047650">
    <property type="protein sequence ID" value="QHJ00620.1"/>
    <property type="molecule type" value="Genomic_DNA"/>
</dbReference>
<evidence type="ECO:0000313" key="2">
    <source>
        <dbReference type="EMBL" id="QHJ00620.1"/>
    </source>
</evidence>
<dbReference type="Gene3D" id="3.10.20.440">
    <property type="entry name" value="2Fe-2S iron-sulphur cluster binding domain, sarcosine oxidase, alpha subunit, N-terminal domain"/>
    <property type="match status" value="1"/>
</dbReference>
<name>A0A857JC07_9BURK</name>
<sequence>MSVGQLQRVAETGRATVHFLLDGQPATALQGDTVLTAVLTQQAVLRHNEFSGQPRAGFCLMGACQDCWMRTAEGAALRACSTFIAEGMALLTQEGGA</sequence>
<dbReference type="GO" id="GO:0016491">
    <property type="term" value="F:oxidoreductase activity"/>
    <property type="evidence" value="ECO:0007669"/>
    <property type="project" value="UniProtKB-KW"/>
</dbReference>
<proteinExistence type="predicted"/>
<dbReference type="InterPro" id="IPR036010">
    <property type="entry name" value="2Fe-2S_ferredoxin-like_sf"/>
</dbReference>
<keyword evidence="1" id="KW-0560">Oxidoreductase</keyword>
<reference evidence="2 3" key="1">
    <citation type="submission" date="2020-01" db="EMBL/GenBank/DDBJ databases">
        <title>Genome sequencing of strain KACC 21265.</title>
        <authorList>
            <person name="Heo J."/>
            <person name="Kim S.-J."/>
            <person name="Kim J.-S."/>
            <person name="Hong S.-B."/>
            <person name="Kwon S.-W."/>
        </authorList>
    </citation>
    <scope>NUCLEOTIDE SEQUENCE [LARGE SCALE GENOMIC DNA]</scope>
    <source>
        <strain evidence="2 3">KACC 21265</strain>
    </source>
</reference>
<dbReference type="Pfam" id="PF13510">
    <property type="entry name" value="Fer2_4"/>
    <property type="match status" value="1"/>
</dbReference>
<evidence type="ECO:0000256" key="1">
    <source>
        <dbReference type="ARBA" id="ARBA00023002"/>
    </source>
</evidence>
<accession>A0A857JC07</accession>
<dbReference type="GO" id="GO:0051536">
    <property type="term" value="F:iron-sulfur cluster binding"/>
    <property type="evidence" value="ECO:0007669"/>
    <property type="project" value="InterPro"/>
</dbReference>